<evidence type="ECO:0000256" key="3">
    <source>
        <dbReference type="ARBA" id="ARBA00022692"/>
    </source>
</evidence>
<dbReference type="GO" id="GO:0030246">
    <property type="term" value="F:carbohydrate binding"/>
    <property type="evidence" value="ECO:0007669"/>
    <property type="project" value="UniProtKB-KW"/>
</dbReference>
<gene>
    <name evidence="12" type="primary">CLEC14A</name>
</gene>
<feature type="signal peptide" evidence="10">
    <location>
        <begin position="1"/>
        <end position="23"/>
    </location>
</feature>
<dbReference type="Gene3D" id="3.10.100.10">
    <property type="entry name" value="Mannose-Binding Protein A, subunit A"/>
    <property type="match status" value="1"/>
</dbReference>
<feature type="transmembrane region" description="Helical" evidence="9">
    <location>
        <begin position="340"/>
        <end position="366"/>
    </location>
</feature>
<dbReference type="InterPro" id="IPR016186">
    <property type="entry name" value="C-type_lectin-like/link_sf"/>
</dbReference>
<evidence type="ECO:0000313" key="12">
    <source>
        <dbReference type="Ensembl" id="ENSOTSP00005027465.2"/>
    </source>
</evidence>
<dbReference type="CDD" id="cd00054">
    <property type="entry name" value="EGF_CA"/>
    <property type="match status" value="1"/>
</dbReference>
<dbReference type="InterPro" id="IPR016187">
    <property type="entry name" value="CTDL_fold"/>
</dbReference>
<evidence type="ECO:0000256" key="9">
    <source>
        <dbReference type="SAM" id="Phobius"/>
    </source>
</evidence>
<dbReference type="GO" id="GO:0032502">
    <property type="term" value="P:developmental process"/>
    <property type="evidence" value="ECO:0007669"/>
    <property type="project" value="UniProtKB-ARBA"/>
</dbReference>
<dbReference type="AlphaFoldDB" id="A0A8C8LM42"/>
<evidence type="ECO:0000256" key="8">
    <source>
        <dbReference type="ARBA" id="ARBA00023157"/>
    </source>
</evidence>
<evidence type="ECO:0000256" key="7">
    <source>
        <dbReference type="ARBA" id="ARBA00023136"/>
    </source>
</evidence>
<keyword evidence="3 9" id="KW-0812">Transmembrane</keyword>
<protein>
    <recommendedName>
        <fullName evidence="11">C-type lectin domain-containing protein</fullName>
    </recommendedName>
</protein>
<accession>A0A8C8LM42</accession>
<dbReference type="SUPFAM" id="SSF57196">
    <property type="entry name" value="EGF/Laminin"/>
    <property type="match status" value="1"/>
</dbReference>
<reference evidence="12" key="2">
    <citation type="submission" date="2025-09" db="UniProtKB">
        <authorList>
            <consortium name="Ensembl"/>
        </authorList>
    </citation>
    <scope>IDENTIFICATION</scope>
</reference>
<dbReference type="InterPro" id="IPR018097">
    <property type="entry name" value="EGF_Ca-bd_CS"/>
</dbReference>
<reference evidence="12" key="1">
    <citation type="submission" date="2025-08" db="UniProtKB">
        <authorList>
            <consortium name="Ensembl"/>
        </authorList>
    </citation>
    <scope>IDENTIFICATION</scope>
</reference>
<dbReference type="Proteomes" id="UP000694402">
    <property type="component" value="Unassembled WGS sequence"/>
</dbReference>
<dbReference type="SUPFAM" id="SSF56436">
    <property type="entry name" value="C-type lectin-like"/>
    <property type="match status" value="1"/>
</dbReference>
<feature type="chain" id="PRO_5044307922" description="C-type lectin domain-containing protein" evidence="10">
    <location>
        <begin position="24"/>
        <end position="404"/>
    </location>
</feature>
<dbReference type="PANTHER" id="PTHR14789:SF8">
    <property type="entry name" value="C-TYPE LECTIN DOMAIN FAMILY 14 MEMBER A PRECURSOR-RELATED"/>
    <property type="match status" value="1"/>
</dbReference>
<comment type="subcellular location">
    <subcellularLocation>
        <location evidence="1">Membrane</location>
        <topology evidence="1">Single-pass type I membrane protein</topology>
    </subcellularLocation>
</comment>
<evidence type="ECO:0000259" key="11">
    <source>
        <dbReference type="PROSITE" id="PS50041"/>
    </source>
</evidence>
<evidence type="ECO:0000256" key="1">
    <source>
        <dbReference type="ARBA" id="ARBA00004479"/>
    </source>
</evidence>
<dbReference type="Gene3D" id="2.10.25.10">
    <property type="entry name" value="Laminin"/>
    <property type="match status" value="1"/>
</dbReference>
<sequence length="404" mass="45121">DVLWTRMEYYWICLWSVLGVGLCVPDDEHYTLHLSPLNFDKALEACLPASFLTKVASMEEATKILKVIANMPSTEGTFEFWVGLRKEKLDCVKNDTPLKGFKWTVDSSSDTQLDQWKSLPKPTCTVIHCVFLSGEFNGTEIVNWGFVPSTCKTNRPFICKQRDEKMPFMDQCLTPHILEARSIRPDPNNPHKLDLECLSGQLFKLTCSATTLKWKRDDGSAIDGICASCKAGYVRDGSGNCVDNDECRDQPCKGQCVNTEGSYLCKCRDKNGNLQDEGSVSCNELPVATFTPEGSDNYLVQDHTPTPKPTITIFLPDQPTPTSPTDDIEIVDKSGEQAKIFIPVVIAVMTLVFLVVVVLATVKCCLRRRSQKLAMKTAEKMAIKRAEASEEKYSLENTNEKEAT</sequence>
<dbReference type="GO" id="GO:0005509">
    <property type="term" value="F:calcium ion binding"/>
    <property type="evidence" value="ECO:0007669"/>
    <property type="project" value="InterPro"/>
</dbReference>
<keyword evidence="4 10" id="KW-0732">Signal</keyword>
<organism evidence="12 13">
    <name type="scientific">Oncorhynchus tshawytscha</name>
    <name type="common">Chinook salmon</name>
    <name type="synonym">Salmo tshawytscha</name>
    <dbReference type="NCBI Taxonomy" id="74940"/>
    <lineage>
        <taxon>Eukaryota</taxon>
        <taxon>Metazoa</taxon>
        <taxon>Chordata</taxon>
        <taxon>Craniata</taxon>
        <taxon>Vertebrata</taxon>
        <taxon>Euteleostomi</taxon>
        <taxon>Actinopterygii</taxon>
        <taxon>Neopterygii</taxon>
        <taxon>Teleostei</taxon>
        <taxon>Protacanthopterygii</taxon>
        <taxon>Salmoniformes</taxon>
        <taxon>Salmonidae</taxon>
        <taxon>Salmoninae</taxon>
        <taxon>Oncorhynchus</taxon>
    </lineage>
</organism>
<dbReference type="GO" id="GO:0016020">
    <property type="term" value="C:membrane"/>
    <property type="evidence" value="ECO:0007669"/>
    <property type="project" value="UniProtKB-SubCell"/>
</dbReference>
<evidence type="ECO:0000256" key="4">
    <source>
        <dbReference type="ARBA" id="ARBA00022729"/>
    </source>
</evidence>
<keyword evidence="13" id="KW-1185">Reference proteome</keyword>
<dbReference type="InterPro" id="IPR001881">
    <property type="entry name" value="EGF-like_Ca-bd_dom"/>
</dbReference>
<evidence type="ECO:0000256" key="6">
    <source>
        <dbReference type="ARBA" id="ARBA00022989"/>
    </source>
</evidence>
<dbReference type="PROSITE" id="PS50041">
    <property type="entry name" value="C_TYPE_LECTIN_2"/>
    <property type="match status" value="1"/>
</dbReference>
<dbReference type="GeneTree" id="ENSGT01030000234987"/>
<keyword evidence="6 9" id="KW-1133">Transmembrane helix</keyword>
<evidence type="ECO:0000256" key="10">
    <source>
        <dbReference type="SAM" id="SignalP"/>
    </source>
</evidence>
<dbReference type="SMART" id="SM00179">
    <property type="entry name" value="EGF_CA"/>
    <property type="match status" value="1"/>
</dbReference>
<evidence type="ECO:0000313" key="13">
    <source>
        <dbReference type="Proteomes" id="UP000694402"/>
    </source>
</evidence>
<dbReference type="PANTHER" id="PTHR14789">
    <property type="entry name" value="CHONDROLECTIN VARIANT CHODLFDELTAE"/>
    <property type="match status" value="1"/>
</dbReference>
<keyword evidence="2" id="KW-0597">Phosphoprotein</keyword>
<dbReference type="InterPro" id="IPR001304">
    <property type="entry name" value="C-type_lectin-like"/>
</dbReference>
<keyword evidence="5" id="KW-0430">Lectin</keyword>
<dbReference type="InterPro" id="IPR051505">
    <property type="entry name" value="C-type_lectin_domain"/>
</dbReference>
<keyword evidence="7 9" id="KW-0472">Membrane</keyword>
<feature type="domain" description="C-type lectin" evidence="11">
    <location>
        <begin position="30"/>
        <end position="160"/>
    </location>
</feature>
<name>A0A8C8LM42_ONCTS</name>
<keyword evidence="8" id="KW-1015">Disulfide bond</keyword>
<dbReference type="Ensembl" id="ENSOTST00005029665.2">
    <property type="protein sequence ID" value="ENSOTSP00005027465.2"/>
    <property type="gene ID" value="ENSOTSG00005012903.2"/>
</dbReference>
<evidence type="ECO:0000256" key="2">
    <source>
        <dbReference type="ARBA" id="ARBA00022553"/>
    </source>
</evidence>
<evidence type="ECO:0000256" key="5">
    <source>
        <dbReference type="ARBA" id="ARBA00022734"/>
    </source>
</evidence>
<proteinExistence type="predicted"/>
<dbReference type="PROSITE" id="PS01187">
    <property type="entry name" value="EGF_CA"/>
    <property type="match status" value="1"/>
</dbReference>